<feature type="non-terminal residue" evidence="2">
    <location>
        <position position="1"/>
    </location>
</feature>
<dbReference type="AlphaFoldDB" id="A0ABD0N8H8"/>
<evidence type="ECO:0000256" key="1">
    <source>
        <dbReference type="SAM" id="MobiDB-lite"/>
    </source>
</evidence>
<evidence type="ECO:0000313" key="2">
    <source>
        <dbReference type="EMBL" id="KAL0157176.1"/>
    </source>
</evidence>
<keyword evidence="3" id="KW-1185">Reference proteome</keyword>
<dbReference type="Proteomes" id="UP001529510">
    <property type="component" value="Unassembled WGS sequence"/>
</dbReference>
<organism evidence="2 3">
    <name type="scientific">Cirrhinus mrigala</name>
    <name type="common">Mrigala</name>
    <dbReference type="NCBI Taxonomy" id="683832"/>
    <lineage>
        <taxon>Eukaryota</taxon>
        <taxon>Metazoa</taxon>
        <taxon>Chordata</taxon>
        <taxon>Craniata</taxon>
        <taxon>Vertebrata</taxon>
        <taxon>Euteleostomi</taxon>
        <taxon>Actinopterygii</taxon>
        <taxon>Neopterygii</taxon>
        <taxon>Teleostei</taxon>
        <taxon>Ostariophysi</taxon>
        <taxon>Cypriniformes</taxon>
        <taxon>Cyprinidae</taxon>
        <taxon>Labeoninae</taxon>
        <taxon>Labeonini</taxon>
        <taxon>Cirrhinus</taxon>
    </lineage>
</organism>
<proteinExistence type="predicted"/>
<evidence type="ECO:0000313" key="3">
    <source>
        <dbReference type="Proteomes" id="UP001529510"/>
    </source>
</evidence>
<feature type="compositionally biased region" description="Low complexity" evidence="1">
    <location>
        <begin position="82"/>
        <end position="92"/>
    </location>
</feature>
<feature type="region of interest" description="Disordered" evidence="1">
    <location>
        <begin position="1"/>
        <end position="132"/>
    </location>
</feature>
<dbReference type="EMBL" id="JAMKFB020000024">
    <property type="protein sequence ID" value="KAL0157176.1"/>
    <property type="molecule type" value="Genomic_DNA"/>
</dbReference>
<sequence>AKRSGGDPKSTSPTVPASKIPAFSSSTGKGLSHKSSIPPPRSSSTPSSHIPSLSNGSLKYAPPTHSTKGLSIPTQTQNGRPSSSSSSSCSHSPFAKSIRTIHTPSFTSYSRPHNGSAGKSAIPTVTVAKDAA</sequence>
<gene>
    <name evidence="2" type="ORF">M9458_048422</name>
</gene>
<reference evidence="2 3" key="1">
    <citation type="submission" date="2024-05" db="EMBL/GenBank/DDBJ databases">
        <title>Genome sequencing and assembly of Indian major carp, Cirrhinus mrigala (Hamilton, 1822).</title>
        <authorList>
            <person name="Mohindra V."/>
            <person name="Chowdhury L.M."/>
            <person name="Lal K."/>
            <person name="Jena J.K."/>
        </authorList>
    </citation>
    <scope>NUCLEOTIDE SEQUENCE [LARGE SCALE GENOMIC DNA]</scope>
    <source>
        <strain evidence="2">CM1030</strain>
        <tissue evidence="2">Blood</tissue>
    </source>
</reference>
<protein>
    <recommendedName>
        <fullName evidence="4">Ubinuclein 1</fullName>
    </recommendedName>
</protein>
<feature type="compositionally biased region" description="Polar residues" evidence="1">
    <location>
        <begin position="64"/>
        <end position="81"/>
    </location>
</feature>
<name>A0ABD0N8H8_CIRMR</name>
<evidence type="ECO:0008006" key="4">
    <source>
        <dbReference type="Google" id="ProtNLM"/>
    </source>
</evidence>
<feature type="compositionally biased region" description="Polar residues" evidence="1">
    <location>
        <begin position="100"/>
        <end position="113"/>
    </location>
</feature>
<comment type="caution">
    <text evidence="2">The sequence shown here is derived from an EMBL/GenBank/DDBJ whole genome shotgun (WGS) entry which is preliminary data.</text>
</comment>
<accession>A0ABD0N8H8</accession>
<feature type="compositionally biased region" description="Low complexity" evidence="1">
    <location>
        <begin position="42"/>
        <end position="54"/>
    </location>
</feature>